<feature type="region of interest" description="Disordered" evidence="5">
    <location>
        <begin position="948"/>
        <end position="1016"/>
    </location>
</feature>
<keyword evidence="4 6" id="KW-0472">Membrane</keyword>
<dbReference type="GO" id="GO:0005576">
    <property type="term" value="C:extracellular region"/>
    <property type="evidence" value="ECO:0007669"/>
    <property type="project" value="TreeGrafter"/>
</dbReference>
<feature type="transmembrane region" description="Helical" evidence="6">
    <location>
        <begin position="275"/>
        <end position="297"/>
    </location>
</feature>
<feature type="transmembrane region" description="Helical" evidence="6">
    <location>
        <begin position="221"/>
        <end position="242"/>
    </location>
</feature>
<proteinExistence type="predicted"/>
<dbReference type="PANTHER" id="PTHR39344">
    <property type="entry name" value="UPF0182 PROTEIN SLL1060"/>
    <property type="match status" value="1"/>
</dbReference>
<dbReference type="Pfam" id="PF03699">
    <property type="entry name" value="UPF0182"/>
    <property type="match status" value="2"/>
</dbReference>
<feature type="transmembrane region" description="Helical" evidence="6">
    <location>
        <begin position="90"/>
        <end position="112"/>
    </location>
</feature>
<name>A0A6J4TM57_9ACTN</name>
<dbReference type="AlphaFoldDB" id="A0A6J4TM57"/>
<keyword evidence="1" id="KW-1003">Cell membrane</keyword>
<dbReference type="InterPro" id="IPR005372">
    <property type="entry name" value="UPF0182"/>
</dbReference>
<dbReference type="GO" id="GO:0016020">
    <property type="term" value="C:membrane"/>
    <property type="evidence" value="ECO:0007669"/>
    <property type="project" value="InterPro"/>
</dbReference>
<dbReference type="PANTHER" id="PTHR39344:SF1">
    <property type="entry name" value="UPF0182 PROTEIN SLL1060"/>
    <property type="match status" value="1"/>
</dbReference>
<accession>A0A6J4TM57</accession>
<feature type="transmembrane region" description="Helical" evidence="6">
    <location>
        <begin position="124"/>
        <end position="142"/>
    </location>
</feature>
<sequence length="1016" mass="112691">MSGATDDVRQGAVSATEAQGIRPPAAPVGALPLRGLPSAPSASKIWSRGLVLFTVFLVVWLLDQFANLLMDYWLLEGLGYEDVFWTNFQVEAVLFVIALVAVTAAISAPAFLAGLSSRARKHMIAIGVLTGILAGVWLASHYREFLLLLDGKPFGREDPVYGNDVGFYVFDLPAIKTILHAIEDVAIIAIVAGVIASVLSTKGQVRPSGFGRLRRIIGRAASPYVLASIAVLGVALAVDIWLHRYDLLLKENIDSSIYNGAQAIDVTGIFSSKNALWVESFATLLGTIGIIVTLRALREGVTKEGVTHWKTRTAPRRMALALLPGLVLTFIVQAGVSLRDDFEIQPNEPVVQLPYIKRHIDATNFAYGMDKVETKQFTPNGAGDPVPSLKSLLDSPAIKNAPLWPGYSASLERQVDPEYLDRLLLKAGDPSIYQPTNQVYNQQQKLRPYYEFMDMDTVRYKVNGESRLFASSARELPLVEPQPWLAWWGQRYMVFTHGSGLVMNLLRGVSNEGYPQYLSRDIPSKVDAPELAVKNPAIYYGEGAGSMAYSNVQDLDEHDFPTAEGRAQIAYPKDVEAGVELDSWVKQAVFGWKSRQFLEIFFSDLMKDDSRVHYFRTPLERLEKVAPFLWGDTDPYAVTNGDRVTWMVNGLTHSNNYPYSMRGQLGDKSYVRTPTPRNEIWTNYVQDSVKATVDGFTGDIKLYQWKDEPVVNTWADIYPDLFQEKEAMPPRLVDQVQYPPQLMHLQFDDLYVFTHMKDPLTFFSQEDLYDDGDEVKGPILGEGGEAINFSIEPYNWMADTTKGPMPRSAPPQQFSLSTIFTPENSLNLRSIITAYQEGRDYGRLHELQVPKGEFHPGPEQADAAIDQDPFISQQFALWSRTGLEVIRGHTTPLLVENELLYIEPIFVRSVQNPIPQLERVVVVFRGDAFMGQTLEDALREAVVGRPQFPIRPGPELGGEPGFDPNGDRQLTPGDVPVPGRNRGDGGSLSDTPVFEEEGGGQEDRGAGPPAGRGGGE</sequence>
<feature type="transmembrane region" description="Helical" evidence="6">
    <location>
        <begin position="178"/>
        <end position="200"/>
    </location>
</feature>
<evidence type="ECO:0000256" key="6">
    <source>
        <dbReference type="SAM" id="Phobius"/>
    </source>
</evidence>
<evidence type="ECO:0000313" key="7">
    <source>
        <dbReference type="EMBL" id="CAA9527511.1"/>
    </source>
</evidence>
<evidence type="ECO:0000256" key="2">
    <source>
        <dbReference type="ARBA" id="ARBA00022692"/>
    </source>
</evidence>
<gene>
    <name evidence="7" type="ORF">AVDCRST_MAG85-3374</name>
</gene>
<evidence type="ECO:0000256" key="3">
    <source>
        <dbReference type="ARBA" id="ARBA00022989"/>
    </source>
</evidence>
<evidence type="ECO:0000256" key="5">
    <source>
        <dbReference type="SAM" id="MobiDB-lite"/>
    </source>
</evidence>
<evidence type="ECO:0000256" key="4">
    <source>
        <dbReference type="ARBA" id="ARBA00023136"/>
    </source>
</evidence>
<keyword evidence="3 6" id="KW-1133">Transmembrane helix</keyword>
<dbReference type="EMBL" id="CADCVT010000373">
    <property type="protein sequence ID" value="CAA9527511.1"/>
    <property type="molecule type" value="Genomic_DNA"/>
</dbReference>
<reference evidence="7" key="1">
    <citation type="submission" date="2020-02" db="EMBL/GenBank/DDBJ databases">
        <authorList>
            <person name="Meier V. D."/>
        </authorList>
    </citation>
    <scope>NUCLEOTIDE SEQUENCE</scope>
    <source>
        <strain evidence="7">AVDCRST_MAG85</strain>
    </source>
</reference>
<protein>
    <submittedName>
        <fullName evidence="7">Uncharacterized protein</fullName>
    </submittedName>
</protein>
<feature type="transmembrane region" description="Helical" evidence="6">
    <location>
        <begin position="318"/>
        <end position="338"/>
    </location>
</feature>
<evidence type="ECO:0000256" key="1">
    <source>
        <dbReference type="ARBA" id="ARBA00022475"/>
    </source>
</evidence>
<feature type="transmembrane region" description="Helical" evidence="6">
    <location>
        <begin position="50"/>
        <end position="70"/>
    </location>
</feature>
<keyword evidence="2 6" id="KW-0812">Transmembrane</keyword>
<organism evidence="7">
    <name type="scientific">uncultured Solirubrobacteraceae bacterium</name>
    <dbReference type="NCBI Taxonomy" id="1162706"/>
    <lineage>
        <taxon>Bacteria</taxon>
        <taxon>Bacillati</taxon>
        <taxon>Actinomycetota</taxon>
        <taxon>Thermoleophilia</taxon>
        <taxon>Solirubrobacterales</taxon>
        <taxon>Solirubrobacteraceae</taxon>
        <taxon>environmental samples</taxon>
    </lineage>
</organism>